<evidence type="ECO:0000313" key="2">
    <source>
        <dbReference type="Proteomes" id="UP000247515"/>
    </source>
</evidence>
<reference evidence="1 2" key="1">
    <citation type="submission" date="2018-05" db="EMBL/GenBank/DDBJ databases">
        <title>Genomic Encyclopedia of Type Strains, Phase IV (KMG-V): Genome sequencing to study the core and pangenomes of soil and plant-associated prokaryotes.</title>
        <authorList>
            <person name="Whitman W."/>
        </authorList>
    </citation>
    <scope>NUCLEOTIDE SEQUENCE [LARGE SCALE GENOMIC DNA]</scope>
    <source>
        <strain evidence="1 2">SIr-6563</strain>
    </source>
</reference>
<sequence>MAPGAWLLARTLRTRGLSLMGYCDRQVSQIERVARRFRATAFNGRSGLTVIACIWSVSVCSPAMLPSDLGLLRCLGLNRSLRLLLHHHCPRTNMGTLADVLHLQPRQIARSKFAINCKIEHSQLANVRRHLEPGAYRPNFRKIQRRLLAGWFSLVPRHTVACLTILRFHDDPAGRLAVEAVVATLPRAASCPTMCQRLFVAATTRSFASAHQERFERLVTAE</sequence>
<proteinExistence type="predicted"/>
<keyword evidence="2" id="KW-1185">Reference proteome</keyword>
<protein>
    <submittedName>
        <fullName evidence="1">Uncharacterized protein</fullName>
    </submittedName>
</protein>
<dbReference type="EMBL" id="QJJV01000052">
    <property type="protein sequence ID" value="PXX03179.1"/>
    <property type="molecule type" value="Genomic_DNA"/>
</dbReference>
<organism evidence="1 2">
    <name type="scientific">Paraburkholderia tropica</name>
    <dbReference type="NCBI Taxonomy" id="92647"/>
    <lineage>
        <taxon>Bacteria</taxon>
        <taxon>Pseudomonadati</taxon>
        <taxon>Pseudomonadota</taxon>
        <taxon>Betaproteobacteria</taxon>
        <taxon>Burkholderiales</taxon>
        <taxon>Burkholderiaceae</taxon>
        <taxon>Paraburkholderia</taxon>
    </lineage>
</organism>
<name>A0ABX5MAZ2_9BURK</name>
<evidence type="ECO:0000313" key="1">
    <source>
        <dbReference type="EMBL" id="PXX03179.1"/>
    </source>
</evidence>
<accession>A0ABX5MAZ2</accession>
<comment type="caution">
    <text evidence="1">The sequence shown here is derived from an EMBL/GenBank/DDBJ whole genome shotgun (WGS) entry which is preliminary data.</text>
</comment>
<dbReference type="Proteomes" id="UP000247515">
    <property type="component" value="Unassembled WGS sequence"/>
</dbReference>
<gene>
    <name evidence="1" type="ORF">C7400_1521</name>
</gene>